<protein>
    <submittedName>
        <fullName evidence="1">Uncharacterized protein</fullName>
    </submittedName>
</protein>
<dbReference type="Proteomes" id="UP000192582">
    <property type="component" value="Unassembled WGS sequence"/>
</dbReference>
<proteinExistence type="predicted"/>
<organism evidence="1 2">
    <name type="scientific">Deinococcus hopiensis KR-140</name>
    <dbReference type="NCBI Taxonomy" id="695939"/>
    <lineage>
        <taxon>Bacteria</taxon>
        <taxon>Thermotogati</taxon>
        <taxon>Deinococcota</taxon>
        <taxon>Deinococci</taxon>
        <taxon>Deinococcales</taxon>
        <taxon>Deinococcaceae</taxon>
        <taxon>Deinococcus</taxon>
    </lineage>
</organism>
<dbReference type="AlphaFoldDB" id="A0A1W1UXC5"/>
<keyword evidence="2" id="KW-1185">Reference proteome</keyword>
<reference evidence="1 2" key="1">
    <citation type="submission" date="2017-04" db="EMBL/GenBank/DDBJ databases">
        <authorList>
            <person name="Afonso C.L."/>
            <person name="Miller P.J."/>
            <person name="Scott M.A."/>
            <person name="Spackman E."/>
            <person name="Goraichik I."/>
            <person name="Dimitrov K.M."/>
            <person name="Suarez D.L."/>
            <person name="Swayne D.E."/>
        </authorList>
    </citation>
    <scope>NUCLEOTIDE SEQUENCE [LARGE SCALE GENOMIC DNA]</scope>
    <source>
        <strain evidence="1 2">KR-140</strain>
    </source>
</reference>
<dbReference type="EMBL" id="FWWU01000008">
    <property type="protein sequence ID" value="SMB85716.1"/>
    <property type="molecule type" value="Genomic_DNA"/>
</dbReference>
<sequence length="53" mass="5932">MVTGNSPHVMLMDQADVWTPFSGRAIYRGLMINLNPKTYELHVRLATAEEQGA</sequence>
<evidence type="ECO:0000313" key="1">
    <source>
        <dbReference type="EMBL" id="SMB85716.1"/>
    </source>
</evidence>
<evidence type="ECO:0000313" key="2">
    <source>
        <dbReference type="Proteomes" id="UP000192582"/>
    </source>
</evidence>
<name>A0A1W1UXC5_9DEIO</name>
<gene>
    <name evidence="1" type="ORF">SAMN00790413_03515</name>
</gene>
<accession>A0A1W1UXC5</accession>